<feature type="transmembrane region" description="Helical" evidence="7">
    <location>
        <begin position="392"/>
        <end position="412"/>
    </location>
</feature>
<feature type="transmembrane region" description="Helical" evidence="7">
    <location>
        <begin position="182"/>
        <end position="205"/>
    </location>
</feature>
<keyword evidence="5 7" id="KW-1133">Transmembrane helix</keyword>
<accession>A0ABV2YAT5</accession>
<evidence type="ECO:0000313" key="10">
    <source>
        <dbReference type="Proteomes" id="UP001550850"/>
    </source>
</evidence>
<gene>
    <name evidence="9" type="ORF">AB0E65_01185</name>
</gene>
<evidence type="ECO:0000313" key="9">
    <source>
        <dbReference type="EMBL" id="MEU3552845.1"/>
    </source>
</evidence>
<dbReference type="Gene3D" id="1.20.1250.20">
    <property type="entry name" value="MFS general substrate transporter like domains"/>
    <property type="match status" value="1"/>
</dbReference>
<feature type="domain" description="Major facilitator superfamily (MFS) profile" evidence="8">
    <location>
        <begin position="29"/>
        <end position="416"/>
    </location>
</feature>
<sequence length="433" mass="44698">MSSDRRLDADSGLEKAPATVLGTLREAPLAVRTVLAGVLVNRLSGFLNIFLVLFLTAEGHSPGDAVTALGFYGAGAVLGSLVGGTAVDRLGVRAATVVSMAGTAFLTASLLHLPGLPLLLAAVALAGLSAQLFRPASATLLSELTPPDRHVMIFAMYRFGLNVGATAAPLVGYGLYHAGGQGYVLLFWGEALIALLYAAAAWATLPARAGRTDRGGRTPDGGEGPGRGSYAAVLRDRRFLLYLVAAFCHAAVYVQYTSTLPLYMQDVGMAMFWYTFAVALNGFVVVAFELLVTKYAQTWPLKVTIGLGFAVVGAGVALYGLPIGPAAVVIGTLVWSLGEIIGGPSVFAYPAGAGPAHLRSRYIGGFHFMFGLGTALGPVIGGWLLLRLDGGSLWPVVALGSLAATVCGLAAVRRPAVARETVKETAQAPAAVG</sequence>
<feature type="transmembrane region" description="Helical" evidence="7">
    <location>
        <begin position="239"/>
        <end position="256"/>
    </location>
</feature>
<comment type="caution">
    <text evidence="9">The sequence shown here is derived from an EMBL/GenBank/DDBJ whole genome shotgun (WGS) entry which is preliminary data.</text>
</comment>
<keyword evidence="6 7" id="KW-0472">Membrane</keyword>
<dbReference type="Pfam" id="PF07690">
    <property type="entry name" value="MFS_1"/>
    <property type="match status" value="1"/>
</dbReference>
<organism evidence="9 10">
    <name type="scientific">Streptomyces fragilis</name>
    <dbReference type="NCBI Taxonomy" id="67301"/>
    <lineage>
        <taxon>Bacteria</taxon>
        <taxon>Bacillati</taxon>
        <taxon>Actinomycetota</taxon>
        <taxon>Actinomycetes</taxon>
        <taxon>Kitasatosporales</taxon>
        <taxon>Streptomycetaceae</taxon>
        <taxon>Streptomyces</taxon>
    </lineage>
</organism>
<comment type="subcellular location">
    <subcellularLocation>
        <location evidence="1">Cell membrane</location>
        <topology evidence="1">Multi-pass membrane protein</topology>
    </subcellularLocation>
</comment>
<reference evidence="9 10" key="1">
    <citation type="submission" date="2024-06" db="EMBL/GenBank/DDBJ databases">
        <title>The Natural Products Discovery Center: Release of the First 8490 Sequenced Strains for Exploring Actinobacteria Biosynthetic Diversity.</title>
        <authorList>
            <person name="Kalkreuter E."/>
            <person name="Kautsar S.A."/>
            <person name="Yang D."/>
            <person name="Bader C.D."/>
            <person name="Teijaro C.N."/>
            <person name="Fluegel L."/>
            <person name="Davis C.M."/>
            <person name="Simpson J.R."/>
            <person name="Lauterbach L."/>
            <person name="Steele A.D."/>
            <person name="Gui C."/>
            <person name="Meng S."/>
            <person name="Li G."/>
            <person name="Viehrig K."/>
            <person name="Ye F."/>
            <person name="Su P."/>
            <person name="Kiefer A.F."/>
            <person name="Nichols A."/>
            <person name="Cepeda A.J."/>
            <person name="Yan W."/>
            <person name="Fan B."/>
            <person name="Jiang Y."/>
            <person name="Adhikari A."/>
            <person name="Zheng C.-J."/>
            <person name="Schuster L."/>
            <person name="Cowan T.M."/>
            <person name="Smanski M.J."/>
            <person name="Chevrette M.G."/>
            <person name="De Carvalho L.P.S."/>
            <person name="Shen B."/>
        </authorList>
    </citation>
    <scope>NUCLEOTIDE SEQUENCE [LARGE SCALE GENOMIC DNA]</scope>
    <source>
        <strain evidence="9 10">NPDC038104</strain>
    </source>
</reference>
<dbReference type="InterPro" id="IPR036259">
    <property type="entry name" value="MFS_trans_sf"/>
</dbReference>
<dbReference type="SUPFAM" id="SSF103473">
    <property type="entry name" value="MFS general substrate transporter"/>
    <property type="match status" value="1"/>
</dbReference>
<feature type="transmembrane region" description="Helical" evidence="7">
    <location>
        <begin position="327"/>
        <end position="350"/>
    </location>
</feature>
<keyword evidence="2" id="KW-0813">Transport</keyword>
<dbReference type="PROSITE" id="PS50850">
    <property type="entry name" value="MFS"/>
    <property type="match status" value="1"/>
</dbReference>
<dbReference type="EMBL" id="JBEZUR010000001">
    <property type="protein sequence ID" value="MEU3552845.1"/>
    <property type="molecule type" value="Genomic_DNA"/>
</dbReference>
<evidence type="ECO:0000256" key="4">
    <source>
        <dbReference type="ARBA" id="ARBA00022692"/>
    </source>
</evidence>
<dbReference type="InterPro" id="IPR011701">
    <property type="entry name" value="MFS"/>
</dbReference>
<evidence type="ECO:0000256" key="5">
    <source>
        <dbReference type="ARBA" id="ARBA00022989"/>
    </source>
</evidence>
<feature type="transmembrane region" description="Helical" evidence="7">
    <location>
        <begin position="34"/>
        <end position="57"/>
    </location>
</feature>
<keyword evidence="4 7" id="KW-0812">Transmembrane</keyword>
<dbReference type="Proteomes" id="UP001550850">
    <property type="component" value="Unassembled WGS sequence"/>
</dbReference>
<feature type="transmembrane region" description="Helical" evidence="7">
    <location>
        <begin position="119"/>
        <end position="141"/>
    </location>
</feature>
<feature type="transmembrane region" description="Helical" evidence="7">
    <location>
        <begin position="69"/>
        <end position="87"/>
    </location>
</feature>
<evidence type="ECO:0000256" key="7">
    <source>
        <dbReference type="SAM" id="Phobius"/>
    </source>
</evidence>
<keyword evidence="3" id="KW-1003">Cell membrane</keyword>
<feature type="transmembrane region" description="Helical" evidence="7">
    <location>
        <begin position="303"/>
        <end position="321"/>
    </location>
</feature>
<dbReference type="InterPro" id="IPR050171">
    <property type="entry name" value="MFS_Transporters"/>
</dbReference>
<feature type="transmembrane region" description="Helical" evidence="7">
    <location>
        <begin position="362"/>
        <end position="386"/>
    </location>
</feature>
<evidence type="ECO:0000259" key="8">
    <source>
        <dbReference type="PROSITE" id="PS50850"/>
    </source>
</evidence>
<dbReference type="PANTHER" id="PTHR23517">
    <property type="entry name" value="RESISTANCE PROTEIN MDTM, PUTATIVE-RELATED-RELATED"/>
    <property type="match status" value="1"/>
</dbReference>
<evidence type="ECO:0000256" key="1">
    <source>
        <dbReference type="ARBA" id="ARBA00004651"/>
    </source>
</evidence>
<feature type="transmembrane region" description="Helical" evidence="7">
    <location>
        <begin position="271"/>
        <end position="291"/>
    </location>
</feature>
<dbReference type="InterPro" id="IPR020846">
    <property type="entry name" value="MFS_dom"/>
</dbReference>
<keyword evidence="10" id="KW-1185">Reference proteome</keyword>
<dbReference type="PANTHER" id="PTHR23517:SF2">
    <property type="entry name" value="MULTIDRUG RESISTANCE PROTEIN MDTH"/>
    <property type="match status" value="1"/>
</dbReference>
<protein>
    <submittedName>
        <fullName evidence="9">MFS transporter</fullName>
    </submittedName>
</protein>
<evidence type="ECO:0000256" key="2">
    <source>
        <dbReference type="ARBA" id="ARBA00022448"/>
    </source>
</evidence>
<name>A0ABV2YAT5_9ACTN</name>
<evidence type="ECO:0000256" key="3">
    <source>
        <dbReference type="ARBA" id="ARBA00022475"/>
    </source>
</evidence>
<dbReference type="RefSeq" id="WP_108953670.1">
    <property type="nucleotide sequence ID" value="NZ_BEVZ01000003.1"/>
</dbReference>
<evidence type="ECO:0000256" key="6">
    <source>
        <dbReference type="ARBA" id="ARBA00023136"/>
    </source>
</evidence>
<proteinExistence type="predicted"/>